<evidence type="ECO:0000259" key="3">
    <source>
        <dbReference type="Pfam" id="PF25390"/>
    </source>
</evidence>
<proteinExistence type="predicted"/>
<feature type="repeat" description="RCC1" evidence="2">
    <location>
        <begin position="109"/>
        <end position="162"/>
    </location>
</feature>
<dbReference type="PRINTS" id="PR00633">
    <property type="entry name" value="RCCNDNSATION"/>
</dbReference>
<dbReference type="PANTHER" id="PTHR22870">
    <property type="entry name" value="REGULATOR OF CHROMOSOME CONDENSATION"/>
    <property type="match status" value="1"/>
</dbReference>
<evidence type="ECO:0000313" key="4">
    <source>
        <dbReference type="EMBL" id="CAH0373707.1"/>
    </source>
</evidence>
<dbReference type="InterPro" id="IPR051210">
    <property type="entry name" value="Ub_ligase/GEF_domain"/>
</dbReference>
<dbReference type="EMBL" id="CAKKNE010000004">
    <property type="protein sequence ID" value="CAH0373707.1"/>
    <property type="molecule type" value="Genomic_DNA"/>
</dbReference>
<feature type="domain" description="RCC1-like" evidence="3">
    <location>
        <begin position="8"/>
        <end position="347"/>
    </location>
</feature>
<accession>A0A8J2SU15</accession>
<sequence>MTDSSISTVYAWGCLNRRGAAQTYPLQMHGLSGENAMSCAAGTDHSLVLLSCGAVWVCGQADDCRSDVLRQGTSDSGMTFPMQQAKFDGARISSVAAGDSTSYAISHCGKVYSWGQGRYAVLGHNDGEQNHIMPARIRGFPEDSIVRRITCGRWHCAALVDRHQVFLWGRNHCGQLGLGFLSRACVTPVKILLEPDEDCLLSVRDLAAGTNTIHSGVVGEAHTVVIADAGHAGLDARAYSWGDPNDSRLGGVDVRLHHSPQLVKTINHTLERLRLNIAKEAQQPKNSIVSCGIAHTLVLTTTGQFLAWGCGKYGQLGYGDLWDREEPVVVPGVHSVLTFATGNRHNIAAACPHAALAKRETVYAWGSNAFGELGLGDTNVRLQPATLCTLNESIKGCAAGARHSLVLARASSTRSRNAPWNRISIHGDSEEISIFHFDVLRNKFKDRRQSHVLPGLRYCLDTLPADQNASVRFTYESVLRCFPCRQSYVCRSCARRCHTNHNVEAKFVRWMPSCDRCGCAESGSCSAAWSWERSIFDNFVTQTTTSPNKVTDGVLDMRHFKELLQVMHPEGLSEDDIDSGEVALHSRAGTITWAAFQKWHNPYFEVITSCFSLCLILTPSAS</sequence>
<feature type="repeat" description="RCC1" evidence="2">
    <location>
        <begin position="360"/>
        <end position="410"/>
    </location>
</feature>
<comment type="caution">
    <text evidence="4">The sequence shown here is derived from an EMBL/GenBank/DDBJ whole genome shotgun (WGS) entry which is preliminary data.</text>
</comment>
<dbReference type="Pfam" id="PF00415">
    <property type="entry name" value="RCC1"/>
    <property type="match status" value="1"/>
</dbReference>
<dbReference type="SUPFAM" id="SSF50985">
    <property type="entry name" value="RCC1/BLIP-II"/>
    <property type="match status" value="2"/>
</dbReference>
<dbReference type="InterPro" id="IPR000408">
    <property type="entry name" value="Reg_chr_condens"/>
</dbReference>
<dbReference type="PANTHER" id="PTHR22870:SF466">
    <property type="entry name" value="ANKYRIN REPEAT-CONTAINING PROTEIN"/>
    <property type="match status" value="1"/>
</dbReference>
<dbReference type="OrthoDB" id="8068875at2759"/>
<feature type="repeat" description="RCC1" evidence="2">
    <location>
        <begin position="163"/>
        <end position="229"/>
    </location>
</feature>
<dbReference type="Gene3D" id="2.130.10.30">
    <property type="entry name" value="Regulator of chromosome condensation 1/beta-lactamase-inhibitor protein II"/>
    <property type="match status" value="2"/>
</dbReference>
<feature type="repeat" description="RCC1" evidence="2">
    <location>
        <begin position="236"/>
        <end position="302"/>
    </location>
</feature>
<dbReference type="InterPro" id="IPR058923">
    <property type="entry name" value="RCC1-like_dom"/>
</dbReference>
<dbReference type="AlphaFoldDB" id="A0A8J2SU15"/>
<organism evidence="4 5">
    <name type="scientific">Pelagomonas calceolata</name>
    <dbReference type="NCBI Taxonomy" id="35677"/>
    <lineage>
        <taxon>Eukaryota</taxon>
        <taxon>Sar</taxon>
        <taxon>Stramenopiles</taxon>
        <taxon>Ochrophyta</taxon>
        <taxon>Pelagophyceae</taxon>
        <taxon>Pelagomonadales</taxon>
        <taxon>Pelagomonadaceae</taxon>
        <taxon>Pelagomonas</taxon>
    </lineage>
</organism>
<feature type="repeat" description="RCC1" evidence="2">
    <location>
        <begin position="7"/>
        <end position="52"/>
    </location>
</feature>
<evidence type="ECO:0000256" key="1">
    <source>
        <dbReference type="ARBA" id="ARBA00022737"/>
    </source>
</evidence>
<dbReference type="PROSITE" id="PS50012">
    <property type="entry name" value="RCC1_3"/>
    <property type="match status" value="6"/>
</dbReference>
<reference evidence="4" key="1">
    <citation type="submission" date="2021-11" db="EMBL/GenBank/DDBJ databases">
        <authorList>
            <consortium name="Genoscope - CEA"/>
            <person name="William W."/>
        </authorList>
    </citation>
    <scope>NUCLEOTIDE SEQUENCE</scope>
</reference>
<keyword evidence="1" id="KW-0677">Repeat</keyword>
<protein>
    <recommendedName>
        <fullName evidence="3">RCC1-like domain-containing protein</fullName>
    </recommendedName>
</protein>
<evidence type="ECO:0000313" key="5">
    <source>
        <dbReference type="Proteomes" id="UP000789595"/>
    </source>
</evidence>
<dbReference type="InterPro" id="IPR009091">
    <property type="entry name" value="RCC1/BLIP-II"/>
</dbReference>
<dbReference type="Proteomes" id="UP000789595">
    <property type="component" value="Unassembled WGS sequence"/>
</dbReference>
<evidence type="ECO:0000256" key="2">
    <source>
        <dbReference type="PROSITE-ProRule" id="PRU00235"/>
    </source>
</evidence>
<keyword evidence="5" id="KW-1185">Reference proteome</keyword>
<name>A0A8J2SU15_9STRA</name>
<dbReference type="Pfam" id="PF25390">
    <property type="entry name" value="WD40_RLD"/>
    <property type="match status" value="1"/>
</dbReference>
<gene>
    <name evidence="4" type="ORF">PECAL_4P09340</name>
</gene>
<feature type="repeat" description="RCC1" evidence="2">
    <location>
        <begin position="303"/>
        <end position="352"/>
    </location>
</feature>